<protein>
    <recommendedName>
        <fullName evidence="3">Zn(2)-C6 fungal-type domain-containing protein</fullName>
    </recommendedName>
</protein>
<dbReference type="SUPFAM" id="SSF57701">
    <property type="entry name" value="Zn2/Cys6 DNA-binding domain"/>
    <property type="match status" value="1"/>
</dbReference>
<feature type="region of interest" description="Disordered" evidence="2">
    <location>
        <begin position="630"/>
        <end position="693"/>
    </location>
</feature>
<dbReference type="PROSITE" id="PS50048">
    <property type="entry name" value="ZN2_CY6_FUNGAL_2"/>
    <property type="match status" value="1"/>
</dbReference>
<gene>
    <name evidence="4" type="ORF">B0I36DRAFT_155742</name>
</gene>
<feature type="compositionally biased region" description="Polar residues" evidence="2">
    <location>
        <begin position="152"/>
        <end position="165"/>
    </location>
</feature>
<dbReference type="CDD" id="cd00067">
    <property type="entry name" value="GAL4"/>
    <property type="match status" value="1"/>
</dbReference>
<feature type="compositionally biased region" description="Basic and acidic residues" evidence="2">
    <location>
        <begin position="97"/>
        <end position="108"/>
    </location>
</feature>
<feature type="compositionally biased region" description="Basic and acidic residues" evidence="2">
    <location>
        <begin position="442"/>
        <end position="451"/>
    </location>
</feature>
<sequence length="1132" mass="125075">MEPAAPESKRPRLTSTSSSSWSTLPQPNPPPHHPSHASHPPPYHAPHPFTRPAEPPAPLAHHDERRHHEPEAYPPMQDHQRHHPPPSPAQQAHYHYPMREPMVKRDPNEEAPLPQLRRPNSTGHPIDSHPPTPHAPHHRPVQPPPEPPRQMSYDNGQSMAQSPTTFRPPPAPYSVPQTPVPHHNPYDGGPYGHGGHPSHAPPPMTYHTPLEIAQAASTKRKATRASQACDSCRQLKAKCDESKPCKTCRERNIPCVFRDPQPKQSDKASADILDVLNGLRDDLMQRFGKIDNRLGRLESAIHAGHQNGAADFKMESIEVEDYQDDAGPHDHPSPDDQGAEDEYAAKNGVMDPDTAEKTIRIWEHNDSDEKPGPPVAGKTKLPANHTTSAGLLLKWKSIHRLVAPHLAAEHIGYVEEFPIRQEKARGLLRVCGAGEGSGGEHAPADHTDPRADNIMTDFQDDSSEAQSPAPNSEVWGQTGGLSPAPGMTFRGGVIGTDGNPDFSHSTVWKYVNSFKENILNMHPVMILEELDALVVLFLKEIPQHSQQSSVRSSSNPKFVSQPTSAAASLPEAVGAKRKRSPGGDDPLPSFNIFKPGHPFRSITSAIVLLVCALGKICLHKQRIPDIVTEQGEAQPHRSPSMRNGGAMSPIHGSPPGFVSHSQSSGLPSPQDPYDRGMPSRRTSMQGTGTGVRPTPIKRNYDVIPGLEYFALATDILGSHLGGISLKHVYAWVLAGLYHGQLARAVESWAYIKQGCTVLQEVMRTSIYRFHEIKMSDGYVPQESKRDNQVLLAYWTCLQLESDILAELPLSQSPILQHEDNMPYPNTTFVTTHGYNPEVCGSYFAQLHLRRQLNEIHSHLYNPDKIHRPSSPETIDEGIHGLQTQLKTSRDIWVPAAFRWNDNEPPASDILSARLRAKYWGSQVIIYRPFVRHLLEKEPIPYGAYKDPRLPPPESFHDLAINIGDKSVPEGVDPRTLNYARLGIEALIQSTSAFHGMPRKQRIIVTNIFGTAHAQWGNLLTLAACYTDPLLTRFVDSEVLSGLFRRTIEFFDVIAHRSSPLRSERNILYGLASDLRLLREDPHTGSSFSSMTSGTTPVATSAASHPPTSHPGDMYPPTGSSIFASHHAHSSRP</sequence>
<dbReference type="RefSeq" id="XP_046009462.1">
    <property type="nucleotide sequence ID" value="XM_046148594.1"/>
</dbReference>
<dbReference type="GO" id="GO:0008270">
    <property type="term" value="F:zinc ion binding"/>
    <property type="evidence" value="ECO:0007669"/>
    <property type="project" value="InterPro"/>
</dbReference>
<evidence type="ECO:0000259" key="3">
    <source>
        <dbReference type="PROSITE" id="PS50048"/>
    </source>
</evidence>
<dbReference type="Gene3D" id="4.10.240.10">
    <property type="entry name" value="Zn(2)-C6 fungal-type DNA-binding domain"/>
    <property type="match status" value="1"/>
</dbReference>
<evidence type="ECO:0000256" key="2">
    <source>
        <dbReference type="SAM" id="MobiDB-lite"/>
    </source>
</evidence>
<dbReference type="InterPro" id="IPR001138">
    <property type="entry name" value="Zn2Cys6_DnaBD"/>
</dbReference>
<dbReference type="CDD" id="cd12148">
    <property type="entry name" value="fungal_TF_MHR"/>
    <property type="match status" value="1"/>
</dbReference>
<dbReference type="GO" id="GO:0000981">
    <property type="term" value="F:DNA-binding transcription factor activity, RNA polymerase II-specific"/>
    <property type="evidence" value="ECO:0007669"/>
    <property type="project" value="InterPro"/>
</dbReference>
<dbReference type="PANTHER" id="PTHR47785">
    <property type="entry name" value="ZN(II)2CYS6 TRANSCRIPTION FACTOR (EUROFUNG)-RELATED-RELATED"/>
    <property type="match status" value="1"/>
</dbReference>
<feature type="region of interest" description="Disordered" evidence="2">
    <location>
        <begin position="1083"/>
        <end position="1132"/>
    </location>
</feature>
<dbReference type="Pfam" id="PF00172">
    <property type="entry name" value="Zn_clus"/>
    <property type="match status" value="1"/>
</dbReference>
<dbReference type="Proteomes" id="UP000756346">
    <property type="component" value="Unassembled WGS sequence"/>
</dbReference>
<dbReference type="AlphaFoldDB" id="A0A9P9BMG2"/>
<evidence type="ECO:0000313" key="4">
    <source>
        <dbReference type="EMBL" id="KAH7026245.1"/>
    </source>
</evidence>
<dbReference type="GeneID" id="70178140"/>
<organism evidence="4 5">
    <name type="scientific">Microdochium trichocladiopsis</name>
    <dbReference type="NCBI Taxonomy" id="1682393"/>
    <lineage>
        <taxon>Eukaryota</taxon>
        <taxon>Fungi</taxon>
        <taxon>Dikarya</taxon>
        <taxon>Ascomycota</taxon>
        <taxon>Pezizomycotina</taxon>
        <taxon>Sordariomycetes</taxon>
        <taxon>Xylariomycetidae</taxon>
        <taxon>Xylariales</taxon>
        <taxon>Microdochiaceae</taxon>
        <taxon>Microdochium</taxon>
    </lineage>
</organism>
<dbReference type="PANTHER" id="PTHR47785:SF4">
    <property type="entry name" value="ZN(II)2CYS6 TRANSCRIPTION FACTOR (EUROFUNG)"/>
    <property type="match status" value="1"/>
</dbReference>
<evidence type="ECO:0000256" key="1">
    <source>
        <dbReference type="ARBA" id="ARBA00023242"/>
    </source>
</evidence>
<feature type="compositionally biased region" description="Basic and acidic residues" evidence="2">
    <location>
        <begin position="60"/>
        <end position="71"/>
    </location>
</feature>
<feature type="compositionally biased region" description="Polar residues" evidence="2">
    <location>
        <begin position="1096"/>
        <end position="1106"/>
    </location>
</feature>
<feature type="compositionally biased region" description="Polar residues" evidence="2">
    <location>
        <begin position="555"/>
        <end position="566"/>
    </location>
</feature>
<dbReference type="InterPro" id="IPR053181">
    <property type="entry name" value="EcdB-like_regulator"/>
</dbReference>
<name>A0A9P9BMG2_9PEZI</name>
<feature type="region of interest" description="Disordered" evidence="2">
    <location>
        <begin position="434"/>
        <end position="492"/>
    </location>
</feature>
<dbReference type="OrthoDB" id="5244761at2759"/>
<feature type="compositionally biased region" description="Low complexity" evidence="2">
    <location>
        <begin position="14"/>
        <end position="25"/>
    </location>
</feature>
<evidence type="ECO:0000313" key="5">
    <source>
        <dbReference type="Proteomes" id="UP000756346"/>
    </source>
</evidence>
<feature type="domain" description="Zn(2)-C6 fungal-type" evidence="3">
    <location>
        <begin position="228"/>
        <end position="257"/>
    </location>
</feature>
<feature type="region of interest" description="Disordered" evidence="2">
    <location>
        <begin position="545"/>
        <end position="589"/>
    </location>
</feature>
<proteinExistence type="predicted"/>
<feature type="compositionally biased region" description="Low complexity" evidence="2">
    <location>
        <begin position="545"/>
        <end position="554"/>
    </location>
</feature>
<keyword evidence="1" id="KW-0539">Nucleus</keyword>
<dbReference type="EMBL" id="JAGTJQ010000008">
    <property type="protein sequence ID" value="KAH7026245.1"/>
    <property type="molecule type" value="Genomic_DNA"/>
</dbReference>
<dbReference type="SMART" id="SM00066">
    <property type="entry name" value="GAL4"/>
    <property type="match status" value="1"/>
</dbReference>
<feature type="region of interest" description="Disordered" evidence="2">
    <location>
        <begin position="1"/>
        <end position="206"/>
    </location>
</feature>
<comment type="caution">
    <text evidence="4">The sequence shown here is derived from an EMBL/GenBank/DDBJ whole genome shotgun (WGS) entry which is preliminary data.</text>
</comment>
<keyword evidence="5" id="KW-1185">Reference proteome</keyword>
<dbReference type="PROSITE" id="PS00463">
    <property type="entry name" value="ZN2_CY6_FUNGAL_1"/>
    <property type="match status" value="1"/>
</dbReference>
<dbReference type="InterPro" id="IPR036864">
    <property type="entry name" value="Zn2-C6_fun-type_DNA-bd_sf"/>
</dbReference>
<feature type="compositionally biased region" description="Low complexity" evidence="2">
    <location>
        <begin position="1083"/>
        <end position="1095"/>
    </location>
</feature>
<reference evidence="4" key="1">
    <citation type="journal article" date="2021" name="Nat. Commun.">
        <title>Genetic determinants of endophytism in the Arabidopsis root mycobiome.</title>
        <authorList>
            <person name="Mesny F."/>
            <person name="Miyauchi S."/>
            <person name="Thiergart T."/>
            <person name="Pickel B."/>
            <person name="Atanasova L."/>
            <person name="Karlsson M."/>
            <person name="Huettel B."/>
            <person name="Barry K.W."/>
            <person name="Haridas S."/>
            <person name="Chen C."/>
            <person name="Bauer D."/>
            <person name="Andreopoulos W."/>
            <person name="Pangilinan J."/>
            <person name="LaButti K."/>
            <person name="Riley R."/>
            <person name="Lipzen A."/>
            <person name="Clum A."/>
            <person name="Drula E."/>
            <person name="Henrissat B."/>
            <person name="Kohler A."/>
            <person name="Grigoriev I.V."/>
            <person name="Martin F.M."/>
            <person name="Hacquard S."/>
        </authorList>
    </citation>
    <scope>NUCLEOTIDE SEQUENCE</scope>
    <source>
        <strain evidence="4">MPI-CAGE-CH-0230</strain>
    </source>
</reference>
<accession>A0A9P9BMG2</accession>